<name>A0ABN3QRY1_9ACTN</name>
<proteinExistence type="predicted"/>
<sequence>MHRHVIAPTRFFSQLPNDIIRHPRLSANAVRLLAWQLSLPEGADEPLWKTAERAGIGKIAFQRAKSQLRAERYLFEWRRQREGGRWMTVQLVSNTPLSPDEALALVRPPGAVTPTAVPPAAGAPADRPATPQPRKTPVENTSHPASEREAAAEALLLSLARTVPALAMPARKARRWAPLAAVWLERGMAPDDVRRTLLSGLERARSPLGVLRWRLEHALPEPAAPTPPPRVAAMRECAGPHTQPRLFTPVADESRCPGCRASQAAATPHSDPRTPGLATFRAARKALAGALPRP</sequence>
<evidence type="ECO:0000256" key="1">
    <source>
        <dbReference type="SAM" id="MobiDB-lite"/>
    </source>
</evidence>
<comment type="caution">
    <text evidence="2">The sequence shown here is derived from an EMBL/GenBank/DDBJ whole genome shotgun (WGS) entry which is preliminary data.</text>
</comment>
<dbReference type="Proteomes" id="UP001501447">
    <property type="component" value="Unassembled WGS sequence"/>
</dbReference>
<feature type="region of interest" description="Disordered" evidence="1">
    <location>
        <begin position="110"/>
        <end position="148"/>
    </location>
</feature>
<dbReference type="RefSeq" id="WP_344569857.1">
    <property type="nucleotide sequence ID" value="NZ_BAAARJ010000022.1"/>
</dbReference>
<evidence type="ECO:0000313" key="2">
    <source>
        <dbReference type="EMBL" id="GAA2633328.1"/>
    </source>
</evidence>
<organism evidence="2 3">
    <name type="scientific">Streptomyces axinellae</name>
    <dbReference type="NCBI Taxonomy" id="552788"/>
    <lineage>
        <taxon>Bacteria</taxon>
        <taxon>Bacillati</taxon>
        <taxon>Actinomycetota</taxon>
        <taxon>Actinomycetes</taxon>
        <taxon>Kitasatosporales</taxon>
        <taxon>Streptomycetaceae</taxon>
        <taxon>Streptomyces</taxon>
    </lineage>
</organism>
<protein>
    <submittedName>
        <fullName evidence="2">Helix-turn-helix domain-containing protein</fullName>
    </submittedName>
</protein>
<accession>A0ABN3QRY1</accession>
<keyword evidence="3" id="KW-1185">Reference proteome</keyword>
<feature type="compositionally biased region" description="Low complexity" evidence="1">
    <location>
        <begin position="110"/>
        <end position="129"/>
    </location>
</feature>
<reference evidence="2 3" key="1">
    <citation type="journal article" date="2019" name="Int. J. Syst. Evol. Microbiol.">
        <title>The Global Catalogue of Microorganisms (GCM) 10K type strain sequencing project: providing services to taxonomists for standard genome sequencing and annotation.</title>
        <authorList>
            <consortium name="The Broad Institute Genomics Platform"/>
            <consortium name="The Broad Institute Genome Sequencing Center for Infectious Disease"/>
            <person name="Wu L."/>
            <person name="Ma J."/>
        </authorList>
    </citation>
    <scope>NUCLEOTIDE SEQUENCE [LARGE SCALE GENOMIC DNA]</scope>
    <source>
        <strain evidence="2 3">JCM 16373</strain>
    </source>
</reference>
<evidence type="ECO:0000313" key="3">
    <source>
        <dbReference type="Proteomes" id="UP001501447"/>
    </source>
</evidence>
<dbReference type="EMBL" id="BAAARJ010000022">
    <property type="protein sequence ID" value="GAA2633328.1"/>
    <property type="molecule type" value="Genomic_DNA"/>
</dbReference>
<gene>
    <name evidence="2" type="ORF">GCM10009863_56830</name>
</gene>